<feature type="domain" description="PAC" evidence="2">
    <location>
        <begin position="217"/>
        <end position="269"/>
    </location>
</feature>
<dbReference type="SUPFAM" id="SSF55073">
    <property type="entry name" value="Nucleotide cyclase"/>
    <property type="match status" value="1"/>
</dbReference>
<dbReference type="InterPro" id="IPR000160">
    <property type="entry name" value="GGDEF_dom"/>
</dbReference>
<feature type="domain" description="EAL" evidence="3">
    <location>
        <begin position="443"/>
        <end position="699"/>
    </location>
</feature>
<dbReference type="PANTHER" id="PTHR44757">
    <property type="entry name" value="DIGUANYLATE CYCLASE DGCP"/>
    <property type="match status" value="1"/>
</dbReference>
<evidence type="ECO:0000259" key="3">
    <source>
        <dbReference type="PROSITE" id="PS50883"/>
    </source>
</evidence>
<dbReference type="AlphaFoldDB" id="A0A1Q8CUB1"/>
<feature type="domain" description="GGDEF" evidence="4">
    <location>
        <begin position="300"/>
        <end position="434"/>
    </location>
</feature>
<accession>A0A1Q8CUB1</accession>
<dbReference type="NCBIfam" id="TIGR00229">
    <property type="entry name" value="sensory_box"/>
    <property type="match status" value="1"/>
</dbReference>
<dbReference type="SMART" id="SM00091">
    <property type="entry name" value="PAS"/>
    <property type="match status" value="1"/>
</dbReference>
<dbReference type="CDD" id="cd01948">
    <property type="entry name" value="EAL"/>
    <property type="match status" value="1"/>
</dbReference>
<evidence type="ECO:0008006" key="7">
    <source>
        <dbReference type="Google" id="ProtNLM"/>
    </source>
</evidence>
<dbReference type="PANTHER" id="PTHR44757:SF2">
    <property type="entry name" value="BIOFILM ARCHITECTURE MAINTENANCE PROTEIN MBAA"/>
    <property type="match status" value="1"/>
</dbReference>
<dbReference type="InterPro" id="IPR000700">
    <property type="entry name" value="PAS-assoc_C"/>
</dbReference>
<dbReference type="InterPro" id="IPR029787">
    <property type="entry name" value="Nucleotide_cyclase"/>
</dbReference>
<dbReference type="Gene3D" id="3.30.70.270">
    <property type="match status" value="1"/>
</dbReference>
<dbReference type="CDD" id="cd00130">
    <property type="entry name" value="PAS"/>
    <property type="match status" value="1"/>
</dbReference>
<dbReference type="SUPFAM" id="SSF141868">
    <property type="entry name" value="EAL domain-like"/>
    <property type="match status" value="1"/>
</dbReference>
<evidence type="ECO:0000259" key="4">
    <source>
        <dbReference type="PROSITE" id="PS50887"/>
    </source>
</evidence>
<name>A0A1Q8CUB1_9PSEU</name>
<evidence type="ECO:0000313" key="6">
    <source>
        <dbReference type="Proteomes" id="UP000185596"/>
    </source>
</evidence>
<dbReference type="InterPro" id="IPR001633">
    <property type="entry name" value="EAL_dom"/>
</dbReference>
<dbReference type="InterPro" id="IPR013656">
    <property type="entry name" value="PAS_4"/>
</dbReference>
<dbReference type="InterPro" id="IPR035919">
    <property type="entry name" value="EAL_sf"/>
</dbReference>
<dbReference type="Gene3D" id="3.30.450.20">
    <property type="entry name" value="PAS domain"/>
    <property type="match status" value="1"/>
</dbReference>
<feature type="domain" description="PAS" evidence="1">
    <location>
        <begin position="144"/>
        <end position="213"/>
    </location>
</feature>
<dbReference type="EMBL" id="MSIE01000013">
    <property type="protein sequence ID" value="OLF17943.1"/>
    <property type="molecule type" value="Genomic_DNA"/>
</dbReference>
<dbReference type="PROSITE" id="PS50887">
    <property type="entry name" value="GGDEF"/>
    <property type="match status" value="1"/>
</dbReference>
<gene>
    <name evidence="5" type="ORF">BU204_09035</name>
</gene>
<dbReference type="Pfam" id="PF00563">
    <property type="entry name" value="EAL"/>
    <property type="match status" value="1"/>
</dbReference>
<dbReference type="Gene3D" id="3.20.20.450">
    <property type="entry name" value="EAL domain"/>
    <property type="match status" value="1"/>
</dbReference>
<dbReference type="STRING" id="1912961.BU204_09035"/>
<dbReference type="InterPro" id="IPR000014">
    <property type="entry name" value="PAS"/>
</dbReference>
<dbReference type="InterPro" id="IPR052155">
    <property type="entry name" value="Biofilm_reg_signaling"/>
</dbReference>
<proteinExistence type="predicted"/>
<dbReference type="SMART" id="SM00267">
    <property type="entry name" value="GGDEF"/>
    <property type="match status" value="1"/>
</dbReference>
<evidence type="ECO:0000313" key="5">
    <source>
        <dbReference type="EMBL" id="OLF17943.1"/>
    </source>
</evidence>
<dbReference type="Pfam" id="PF08448">
    <property type="entry name" value="PAS_4"/>
    <property type="match status" value="1"/>
</dbReference>
<comment type="caution">
    <text evidence="5">The sequence shown here is derived from an EMBL/GenBank/DDBJ whole genome shotgun (WGS) entry which is preliminary data.</text>
</comment>
<dbReference type="Pfam" id="PF00990">
    <property type="entry name" value="GGDEF"/>
    <property type="match status" value="1"/>
</dbReference>
<protein>
    <recommendedName>
        <fullName evidence="7">GGDEF domain-containing protein</fullName>
    </recommendedName>
</protein>
<dbReference type="InterPro" id="IPR035965">
    <property type="entry name" value="PAS-like_dom_sf"/>
</dbReference>
<dbReference type="Proteomes" id="UP000185596">
    <property type="component" value="Unassembled WGS sequence"/>
</dbReference>
<dbReference type="PROSITE" id="PS50883">
    <property type="entry name" value="EAL"/>
    <property type="match status" value="1"/>
</dbReference>
<dbReference type="PROSITE" id="PS50112">
    <property type="entry name" value="PAS"/>
    <property type="match status" value="1"/>
</dbReference>
<dbReference type="PROSITE" id="PS50113">
    <property type="entry name" value="PAC"/>
    <property type="match status" value="1"/>
</dbReference>
<dbReference type="InterPro" id="IPR043128">
    <property type="entry name" value="Rev_trsase/Diguanyl_cyclase"/>
</dbReference>
<evidence type="ECO:0000259" key="1">
    <source>
        <dbReference type="PROSITE" id="PS50112"/>
    </source>
</evidence>
<dbReference type="CDD" id="cd01949">
    <property type="entry name" value="GGDEF"/>
    <property type="match status" value="1"/>
</dbReference>
<sequence>MAPVRRVELVTRWARELDQVIYLARSRDDIEHALTSALDDVVRTLTADPFRPERAAVVAERLVELGLTSSESLERSIEVLGKGMPHLPELDGIDAAAEKLVRVLSTMARGFSDGMRQRLFDEQEGLTRALIQARENAERALSDSEARFEEIFSTSSVGMAISDLDGTLLRTNRALAAILGHRGPLSAARLEDLFHAEDAEYLRLRYQVLLEDDSLPFRERRRLLREDGEEALVFLSASVLRDPDGTPRYFVTSAEDVSDKHLLEGQLQFQATHDVLTGLANRSRFTGRLEEALRGSCSHDDVTVFHLDLDGFRTVNNGLGRDAGDRLLQTVASRLREVFGEESATVARFDGDEFAVLVENTPATPSIASLAARINDELAEPVYIGEHGVAATATIAVMHRPPHDALPAEILRATDLTLQRLKTTGRRQWGVVDAEANERDRELFSLASSMPGAWENGEIALEYQPLVSAADRRPVALQALLRWNHPDYGRLDHTRCLEALAETGLAMPIGRWMLDQACTQLSGWAARSDEPLPKLYVELSTELAGDPDLIATVHGVLTAAHLEPERLRLGMPVQALCRVDGLAEDNLDVLTDLGMEVVLYEFGNSRGDLACLEDLPVHAVKMAGKVVSRVARQGDNALFTRSIRQLVPLIRDSGTPVIVGNVDSQAQYDWWRAIGVDALQGDFTGTTASSHDTEHLFVA</sequence>
<keyword evidence="6" id="KW-1185">Reference proteome</keyword>
<reference evidence="5 6" key="1">
    <citation type="submission" date="2016-12" db="EMBL/GenBank/DDBJ databases">
        <title>The draft genome sequence of Actinophytocola sp. 11-183.</title>
        <authorList>
            <person name="Wang W."/>
            <person name="Yuan L."/>
        </authorList>
    </citation>
    <scope>NUCLEOTIDE SEQUENCE [LARGE SCALE GENOMIC DNA]</scope>
    <source>
        <strain evidence="5 6">11-183</strain>
    </source>
</reference>
<evidence type="ECO:0000259" key="2">
    <source>
        <dbReference type="PROSITE" id="PS50113"/>
    </source>
</evidence>
<dbReference type="NCBIfam" id="TIGR00254">
    <property type="entry name" value="GGDEF"/>
    <property type="match status" value="1"/>
</dbReference>
<dbReference type="SMART" id="SM00052">
    <property type="entry name" value="EAL"/>
    <property type="match status" value="1"/>
</dbReference>
<dbReference type="SUPFAM" id="SSF55785">
    <property type="entry name" value="PYP-like sensor domain (PAS domain)"/>
    <property type="match status" value="1"/>
</dbReference>
<organism evidence="5 6">
    <name type="scientific">Actinophytocola xanthii</name>
    <dbReference type="NCBI Taxonomy" id="1912961"/>
    <lineage>
        <taxon>Bacteria</taxon>
        <taxon>Bacillati</taxon>
        <taxon>Actinomycetota</taxon>
        <taxon>Actinomycetes</taxon>
        <taxon>Pseudonocardiales</taxon>
        <taxon>Pseudonocardiaceae</taxon>
    </lineage>
</organism>